<dbReference type="Proteomes" id="UP001479436">
    <property type="component" value="Unassembled WGS sequence"/>
</dbReference>
<protein>
    <submittedName>
        <fullName evidence="1">Uncharacterized protein</fullName>
    </submittedName>
</protein>
<proteinExistence type="predicted"/>
<organism evidence="1 2">
    <name type="scientific">Basidiobolus ranarum</name>
    <dbReference type="NCBI Taxonomy" id="34480"/>
    <lineage>
        <taxon>Eukaryota</taxon>
        <taxon>Fungi</taxon>
        <taxon>Fungi incertae sedis</taxon>
        <taxon>Zoopagomycota</taxon>
        <taxon>Entomophthoromycotina</taxon>
        <taxon>Basidiobolomycetes</taxon>
        <taxon>Basidiobolales</taxon>
        <taxon>Basidiobolaceae</taxon>
        <taxon>Basidiobolus</taxon>
    </lineage>
</organism>
<accession>A0ABR2X172</accession>
<gene>
    <name evidence="1" type="ORF">K7432_002617</name>
</gene>
<dbReference type="EMBL" id="JASJQH010000072">
    <property type="protein sequence ID" value="KAK9767517.1"/>
    <property type="molecule type" value="Genomic_DNA"/>
</dbReference>
<evidence type="ECO:0000313" key="2">
    <source>
        <dbReference type="Proteomes" id="UP001479436"/>
    </source>
</evidence>
<sequence>MQLKQLSVIVTSVISAATPNDVCQYVFAPASLASTLIRSEIFDLYLTSVVEASKDPTSLDDAHGKDFNQVITSESGVNSSFIRWAL</sequence>
<reference evidence="1 2" key="1">
    <citation type="submission" date="2023-04" db="EMBL/GenBank/DDBJ databases">
        <title>Genome of Basidiobolus ranarum AG-B5.</title>
        <authorList>
            <person name="Stajich J.E."/>
            <person name="Carter-House D."/>
            <person name="Gryganskyi A."/>
        </authorList>
    </citation>
    <scope>NUCLEOTIDE SEQUENCE [LARGE SCALE GENOMIC DNA]</scope>
    <source>
        <strain evidence="1 2">AG-B5</strain>
    </source>
</reference>
<comment type="caution">
    <text evidence="1">The sequence shown here is derived from an EMBL/GenBank/DDBJ whole genome shotgun (WGS) entry which is preliminary data.</text>
</comment>
<name>A0ABR2X172_9FUNG</name>
<evidence type="ECO:0000313" key="1">
    <source>
        <dbReference type="EMBL" id="KAK9767517.1"/>
    </source>
</evidence>
<keyword evidence="2" id="KW-1185">Reference proteome</keyword>